<dbReference type="EMBL" id="CP063989">
    <property type="protein sequence ID" value="QPL06716.1"/>
    <property type="molecule type" value="Genomic_DNA"/>
</dbReference>
<dbReference type="InterPro" id="IPR008331">
    <property type="entry name" value="Ferritin_DPS_dom"/>
</dbReference>
<dbReference type="PRINTS" id="PR01346">
    <property type="entry name" value="HELNAPAPROT"/>
</dbReference>
<dbReference type="GO" id="GO:0008199">
    <property type="term" value="F:ferric iron binding"/>
    <property type="evidence" value="ECO:0007669"/>
    <property type="project" value="InterPro"/>
</dbReference>
<dbReference type="Gene3D" id="1.20.1260.10">
    <property type="match status" value="1"/>
</dbReference>
<dbReference type="Pfam" id="PF00210">
    <property type="entry name" value="Ferritin"/>
    <property type="match status" value="1"/>
</dbReference>
<dbReference type="CDD" id="cd01043">
    <property type="entry name" value="DPS"/>
    <property type="match status" value="1"/>
</dbReference>
<dbReference type="KEGG" id="arep:ID810_11715"/>
<evidence type="ECO:0000313" key="4">
    <source>
        <dbReference type="EMBL" id="QPL06716.1"/>
    </source>
</evidence>
<dbReference type="PANTHER" id="PTHR42932:SF2">
    <property type="entry name" value="DNA PROTECTION DURING STARVATION PROTEIN 1"/>
    <property type="match status" value="1"/>
</dbReference>
<reference evidence="4 5" key="1">
    <citation type="submission" date="2020-11" db="EMBL/GenBank/DDBJ databases">
        <title>Actinomyces sp. ZJ750.</title>
        <authorList>
            <person name="Zhou J."/>
        </authorList>
    </citation>
    <scope>NUCLEOTIDE SEQUENCE [LARGE SCALE GENOMIC DNA]</scope>
    <source>
        <strain evidence="4 5">ZJ750</strain>
    </source>
</reference>
<dbReference type="PIRSF" id="PIRSF005900">
    <property type="entry name" value="Dps"/>
    <property type="match status" value="1"/>
</dbReference>
<comment type="similarity">
    <text evidence="1 2">Belongs to the Dps family.</text>
</comment>
<evidence type="ECO:0000313" key="5">
    <source>
        <dbReference type="Proteomes" id="UP000594637"/>
    </source>
</evidence>
<dbReference type="InterPro" id="IPR012347">
    <property type="entry name" value="Ferritin-like"/>
</dbReference>
<evidence type="ECO:0000259" key="3">
    <source>
        <dbReference type="Pfam" id="PF00210"/>
    </source>
</evidence>
<sequence length="160" mass="17126">MNTVSAPSTLPTFTATPELTDALQRALVDVTALSLVTKQIHWNVVGPNFRDIHLGLDEVVAIARDASDTIAERMRAVNAVPDARPDTVSDSTLPTAPAELTIVADAVTYEVAAINAVVTTLRGIHKVVDETDAMSSGIIEDVTLKLEQQAWFLSAQNYTA</sequence>
<protein>
    <submittedName>
        <fullName evidence="4">DNA starvation/stationary phase protection protein</fullName>
    </submittedName>
</protein>
<gene>
    <name evidence="4" type="ORF">ID810_11715</name>
</gene>
<evidence type="ECO:0000256" key="2">
    <source>
        <dbReference type="RuleBase" id="RU003875"/>
    </source>
</evidence>
<keyword evidence="5" id="KW-1185">Reference proteome</keyword>
<dbReference type="InterPro" id="IPR002177">
    <property type="entry name" value="DPS_DNA-bd"/>
</dbReference>
<dbReference type="SUPFAM" id="SSF47240">
    <property type="entry name" value="Ferritin-like"/>
    <property type="match status" value="1"/>
</dbReference>
<dbReference type="Proteomes" id="UP000594637">
    <property type="component" value="Chromosome"/>
</dbReference>
<proteinExistence type="inferred from homology"/>
<dbReference type="InterPro" id="IPR009078">
    <property type="entry name" value="Ferritin-like_SF"/>
</dbReference>
<dbReference type="AlphaFoldDB" id="A0A7T0LNE4"/>
<evidence type="ECO:0000256" key="1">
    <source>
        <dbReference type="ARBA" id="ARBA00009497"/>
    </source>
</evidence>
<dbReference type="PANTHER" id="PTHR42932">
    <property type="entry name" value="GENERAL STRESS PROTEIN 20U"/>
    <property type="match status" value="1"/>
</dbReference>
<feature type="domain" description="Ferritin/DPS" evidence="3">
    <location>
        <begin position="21"/>
        <end position="156"/>
    </location>
</feature>
<accession>A0A7T0LNE4</accession>
<organism evidence="4 5">
    <name type="scientific">Actinomyces respiraculi</name>
    <dbReference type="NCBI Taxonomy" id="2744574"/>
    <lineage>
        <taxon>Bacteria</taxon>
        <taxon>Bacillati</taxon>
        <taxon>Actinomycetota</taxon>
        <taxon>Actinomycetes</taxon>
        <taxon>Actinomycetales</taxon>
        <taxon>Actinomycetaceae</taxon>
        <taxon>Actinomyces</taxon>
    </lineage>
</organism>
<name>A0A7T0LNE4_9ACTO</name>